<evidence type="ECO:0000259" key="3">
    <source>
        <dbReference type="Pfam" id="PF00296"/>
    </source>
</evidence>
<accession>A0A511D8V4</accession>
<evidence type="ECO:0000256" key="1">
    <source>
        <dbReference type="ARBA" id="ARBA00023002"/>
    </source>
</evidence>
<sequence length="358" mass="40010">MEFGLFTISEKSPDMSYRQVVEDTLEQARVADRTGYDVVFLGEHHFAPYGTLPDTMVFAGAVSQATERIKIGTAVIVPAFQHPVRIAEQAAMLDVMSGGRFILGIGRGYQQREFEGFGVPQSESTARFREATEIIERLLAGETLTYEGRFWSCKDVSLSPKVEGDVPIYVAVSRTPENFAWAVEKSYGVMVGNPYAIDAGSGDGQQLYVDAQAQAGAAADTSNTWGLMNSVFVDKDSSRARDVFRKTWETGNEFLWKYAKVVEDGGDIPDDYKHYAGWYDWIQHAEYDKIFGNPWTLVGSPAEIVERLHAISEMQSKYGPPMRNYILWMNRAGCLSQKDVLSSIELFASDVMPHVRDL</sequence>
<dbReference type="PANTHER" id="PTHR30137:SF8">
    <property type="entry name" value="BLR5498 PROTEIN"/>
    <property type="match status" value="1"/>
</dbReference>
<feature type="domain" description="Luciferase-like" evidence="3">
    <location>
        <begin position="1"/>
        <end position="313"/>
    </location>
</feature>
<organism evidence="4 5">
    <name type="scientific">Pseudonocardia sulfidoxydans NBRC 16205</name>
    <dbReference type="NCBI Taxonomy" id="1223511"/>
    <lineage>
        <taxon>Bacteria</taxon>
        <taxon>Bacillati</taxon>
        <taxon>Actinomycetota</taxon>
        <taxon>Actinomycetes</taxon>
        <taxon>Pseudonocardiales</taxon>
        <taxon>Pseudonocardiaceae</taxon>
        <taxon>Pseudonocardia</taxon>
    </lineage>
</organism>
<dbReference type="Gene3D" id="3.20.20.30">
    <property type="entry name" value="Luciferase-like domain"/>
    <property type="match status" value="1"/>
</dbReference>
<dbReference type="SUPFAM" id="SSF51679">
    <property type="entry name" value="Bacterial luciferase-like"/>
    <property type="match status" value="1"/>
</dbReference>
<dbReference type="PANTHER" id="PTHR30137">
    <property type="entry name" value="LUCIFERASE-LIKE MONOOXYGENASE"/>
    <property type="match status" value="1"/>
</dbReference>
<keyword evidence="1" id="KW-0560">Oxidoreductase</keyword>
<evidence type="ECO:0000313" key="5">
    <source>
        <dbReference type="Proteomes" id="UP000321685"/>
    </source>
</evidence>
<dbReference type="InterPro" id="IPR011251">
    <property type="entry name" value="Luciferase-like_dom"/>
</dbReference>
<dbReference type="Proteomes" id="UP000321685">
    <property type="component" value="Unassembled WGS sequence"/>
</dbReference>
<protein>
    <submittedName>
        <fullName evidence="4">Luciferase</fullName>
    </submittedName>
</protein>
<dbReference type="RefSeq" id="WP_147101657.1">
    <property type="nucleotide sequence ID" value="NZ_BJVJ01000001.1"/>
</dbReference>
<dbReference type="OrthoDB" id="9814695at2"/>
<dbReference type="InterPro" id="IPR036661">
    <property type="entry name" value="Luciferase-like_sf"/>
</dbReference>
<evidence type="ECO:0000256" key="2">
    <source>
        <dbReference type="ARBA" id="ARBA00023033"/>
    </source>
</evidence>
<dbReference type="EMBL" id="BJVJ01000001">
    <property type="protein sequence ID" value="GEL21216.1"/>
    <property type="molecule type" value="Genomic_DNA"/>
</dbReference>
<evidence type="ECO:0000313" key="4">
    <source>
        <dbReference type="EMBL" id="GEL21216.1"/>
    </source>
</evidence>
<comment type="caution">
    <text evidence="4">The sequence shown here is derived from an EMBL/GenBank/DDBJ whole genome shotgun (WGS) entry which is preliminary data.</text>
</comment>
<dbReference type="Pfam" id="PF00296">
    <property type="entry name" value="Bac_luciferase"/>
    <property type="match status" value="1"/>
</dbReference>
<dbReference type="AlphaFoldDB" id="A0A511D8V4"/>
<keyword evidence="5" id="KW-1185">Reference proteome</keyword>
<dbReference type="InterPro" id="IPR050766">
    <property type="entry name" value="Bact_Lucif_Oxidored"/>
</dbReference>
<dbReference type="GO" id="GO:0016705">
    <property type="term" value="F:oxidoreductase activity, acting on paired donors, with incorporation or reduction of molecular oxygen"/>
    <property type="evidence" value="ECO:0007669"/>
    <property type="project" value="InterPro"/>
</dbReference>
<name>A0A511D8V4_9PSEU</name>
<dbReference type="GO" id="GO:0005829">
    <property type="term" value="C:cytosol"/>
    <property type="evidence" value="ECO:0007669"/>
    <property type="project" value="TreeGrafter"/>
</dbReference>
<keyword evidence="2" id="KW-0503">Monooxygenase</keyword>
<proteinExistence type="predicted"/>
<dbReference type="GO" id="GO:0004497">
    <property type="term" value="F:monooxygenase activity"/>
    <property type="evidence" value="ECO:0007669"/>
    <property type="project" value="UniProtKB-KW"/>
</dbReference>
<reference evidence="4 5" key="1">
    <citation type="submission" date="2019-07" db="EMBL/GenBank/DDBJ databases">
        <title>Whole genome shotgun sequence of Pseudonocardia sulfidoxydans NBRC 16205.</title>
        <authorList>
            <person name="Hosoyama A."/>
            <person name="Uohara A."/>
            <person name="Ohji S."/>
            <person name="Ichikawa N."/>
        </authorList>
    </citation>
    <scope>NUCLEOTIDE SEQUENCE [LARGE SCALE GENOMIC DNA]</scope>
    <source>
        <strain evidence="4 5">NBRC 16205</strain>
    </source>
</reference>
<gene>
    <name evidence="4" type="ORF">PSU4_01700</name>
</gene>